<keyword evidence="3" id="KW-1185">Reference proteome</keyword>
<dbReference type="KEGG" id="same:SAMCFNEI73_pC0675"/>
<dbReference type="EMBL" id="CP013110">
    <property type="protein sequence ID" value="APG94394.1"/>
    <property type="molecule type" value="Genomic_DNA"/>
</dbReference>
<evidence type="ECO:0000313" key="3">
    <source>
        <dbReference type="Proteomes" id="UP000182306"/>
    </source>
</evidence>
<evidence type="ECO:0000313" key="2">
    <source>
        <dbReference type="EMBL" id="APG94394.1"/>
    </source>
</evidence>
<protein>
    <submittedName>
        <fullName evidence="2">Uncharacterized protein</fullName>
    </submittedName>
</protein>
<keyword evidence="2" id="KW-0614">Plasmid</keyword>
<feature type="region of interest" description="Disordered" evidence="1">
    <location>
        <begin position="1"/>
        <end position="47"/>
    </location>
</feature>
<proteinExistence type="predicted"/>
<reference evidence="2 3" key="1">
    <citation type="submission" date="2015-10" db="EMBL/GenBank/DDBJ databases">
        <title>Genomic differences between typical nodule nitrogen-fixing rhizobial strains and those coming from bean seeds.</title>
        <authorList>
            <person name="Peralta H."/>
            <person name="Aguilar-Vera A."/>
            <person name="Diaz R."/>
            <person name="Mora Y."/>
            <person name="Martinez-Batallar G."/>
            <person name="Salazar E."/>
            <person name="Vargas-Lagunas C."/>
            <person name="Encarnacion S."/>
            <person name="Girard L."/>
            <person name="Mora J."/>
        </authorList>
    </citation>
    <scope>NUCLEOTIDE SEQUENCE [LARGE SCALE GENOMIC DNA]</scope>
    <source>
        <strain evidence="2 3">CFNEI 73</strain>
        <plasmid evidence="2 3">C</plasmid>
    </source>
</reference>
<dbReference type="AlphaFoldDB" id="A0A1L3LWB9"/>
<organism evidence="2 3">
    <name type="scientific">Sinorhizobium americanum</name>
    <dbReference type="NCBI Taxonomy" id="194963"/>
    <lineage>
        <taxon>Bacteria</taxon>
        <taxon>Pseudomonadati</taxon>
        <taxon>Pseudomonadota</taxon>
        <taxon>Alphaproteobacteria</taxon>
        <taxon>Hyphomicrobiales</taxon>
        <taxon>Rhizobiaceae</taxon>
        <taxon>Sinorhizobium/Ensifer group</taxon>
        <taxon>Sinorhizobium</taxon>
    </lineage>
</organism>
<name>A0A1L3LWB9_9HYPH</name>
<dbReference type="Proteomes" id="UP000182306">
    <property type="component" value="Plasmid C"/>
</dbReference>
<evidence type="ECO:0000256" key="1">
    <source>
        <dbReference type="SAM" id="MobiDB-lite"/>
    </source>
</evidence>
<sequence length="47" mass="4789">MQVTHGNGTPEGSRKQSGAYAGAVSMETGASRAVEITDGGATLPKRR</sequence>
<accession>A0A1L3LWB9</accession>
<geneLocation type="plasmid" evidence="2 3">
    <name>C</name>
</geneLocation>
<gene>
    <name evidence="2" type="ORF">SAMCFNEI73_pC0675</name>
</gene>